<dbReference type="SUPFAM" id="SSF81383">
    <property type="entry name" value="F-box domain"/>
    <property type="match status" value="1"/>
</dbReference>
<dbReference type="SUPFAM" id="SSF54211">
    <property type="entry name" value="Ribosomal protein S5 domain 2-like"/>
    <property type="match status" value="1"/>
</dbReference>
<evidence type="ECO:0000313" key="2">
    <source>
        <dbReference type="EMBL" id="CAK7349397.1"/>
    </source>
</evidence>
<dbReference type="InterPro" id="IPR036047">
    <property type="entry name" value="F-box-like_dom_sf"/>
</dbReference>
<keyword evidence="3" id="KW-1185">Reference proteome</keyword>
<reference evidence="2 3" key="1">
    <citation type="submission" date="2024-01" db="EMBL/GenBank/DDBJ databases">
        <authorList>
            <person name="Waweru B."/>
        </authorList>
    </citation>
    <scope>NUCLEOTIDE SEQUENCE [LARGE SCALE GENOMIC DNA]</scope>
</reference>
<dbReference type="AlphaFoldDB" id="A0AAV1SF24"/>
<evidence type="ECO:0000259" key="1">
    <source>
        <dbReference type="Pfam" id="PF00646"/>
    </source>
</evidence>
<name>A0AAV1SF24_9ROSI</name>
<proteinExistence type="predicted"/>
<organism evidence="2 3">
    <name type="scientific">Dovyalis caffra</name>
    <dbReference type="NCBI Taxonomy" id="77055"/>
    <lineage>
        <taxon>Eukaryota</taxon>
        <taxon>Viridiplantae</taxon>
        <taxon>Streptophyta</taxon>
        <taxon>Embryophyta</taxon>
        <taxon>Tracheophyta</taxon>
        <taxon>Spermatophyta</taxon>
        <taxon>Magnoliopsida</taxon>
        <taxon>eudicotyledons</taxon>
        <taxon>Gunneridae</taxon>
        <taxon>Pentapetalae</taxon>
        <taxon>rosids</taxon>
        <taxon>fabids</taxon>
        <taxon>Malpighiales</taxon>
        <taxon>Salicaceae</taxon>
        <taxon>Flacourtieae</taxon>
        <taxon>Dovyalis</taxon>
    </lineage>
</organism>
<dbReference type="EMBL" id="CAWUPB010001173">
    <property type="protein sequence ID" value="CAK7349397.1"/>
    <property type="molecule type" value="Genomic_DNA"/>
</dbReference>
<dbReference type="Gene3D" id="3.30.230.70">
    <property type="entry name" value="GHMP Kinase, N-terminal domain"/>
    <property type="match status" value="1"/>
</dbReference>
<feature type="domain" description="F-box" evidence="1">
    <location>
        <begin position="197"/>
        <end position="223"/>
    </location>
</feature>
<feature type="non-terminal residue" evidence="2">
    <location>
        <position position="1"/>
    </location>
</feature>
<dbReference type="InterPro" id="IPR020568">
    <property type="entry name" value="Ribosomal_Su5_D2-typ_SF"/>
</dbReference>
<dbReference type="Proteomes" id="UP001314170">
    <property type="component" value="Unassembled WGS sequence"/>
</dbReference>
<evidence type="ECO:0000313" key="3">
    <source>
        <dbReference type="Proteomes" id="UP001314170"/>
    </source>
</evidence>
<protein>
    <recommendedName>
        <fullName evidence="1">F-box domain-containing protein</fullName>
    </recommendedName>
</protein>
<gene>
    <name evidence="2" type="ORF">DCAF_LOCUS22111</name>
</gene>
<sequence>ISKAFKQGDAKKKEDAIVHKDLDSSNSIKIDKDPKGFKLTLLPFSIENSWFLTASILKILCSIMKRYAIEQDFTNKKGNLKDHKVFTCRLIDRSLCLTMLEGFYHEVEILSRVLRYDDSFYHQQILDNKTSSASGQGREFQGKKSDSAFFHLNKAYLQTINTVSAMKNYDIGTSKKRIHEEEEAVALEELARITHVLPDPIIHHILSFLPTKDVVRLQILSRSGGLSA</sequence>
<accession>A0AAV1SF24</accession>
<dbReference type="InterPro" id="IPR001810">
    <property type="entry name" value="F-box_dom"/>
</dbReference>
<dbReference type="InterPro" id="IPR027408">
    <property type="entry name" value="PNPase/RNase_PH_dom_sf"/>
</dbReference>
<comment type="caution">
    <text evidence="2">The sequence shown here is derived from an EMBL/GenBank/DDBJ whole genome shotgun (WGS) entry which is preliminary data.</text>
</comment>
<dbReference type="Pfam" id="PF00646">
    <property type="entry name" value="F-box"/>
    <property type="match status" value="1"/>
</dbReference>